<sequence>MSIERMDHPAVTLLHGHGIDLPAQAARVRMEWMAGRQGRPPVLIVVLLWARECTDVVRNVEHYLDALFADYRCTPETWSEAQAARQVLAALNLQLFHLRQSGRMTAQINVGMLLLQAGHAQFLQAGAVGLLRYRDSQLHSLPGHDGLQLGMQAELALVQHSLPLNCGEMILLAPQPLFGVADLETLCNRFKAMQDAEQQTPESELQDLLQPLLNAPGAAALMLPQAGQSRAEDVAVAHWPAVAGATGQMLDGWTLLDECAFGPAGRVFNADDCNGRRAIVWLAEGSADEAFWQREWVLRRCLAPSLPRVLSAREPRLHAFNVYEAPAKGAVSLFDWVNSRRPLTHSQVMSIFGQLLDAVRALQRRGMQGLWLAPRNILIDAHMHVVLLPEWAAILPGVARQAFPAEAMPLAPEVRAGRTLDGRADQFALASLVYWMVAGQWPEIARPDGAGASSYVPLSQFAAHLPQGWDGVLARALAPLPAARFDALSEFQQGLLQPLKHEPIADTARYKALPVWRYALLGVLFVQLAVGLWVSVSGH</sequence>
<dbReference type="InterPro" id="IPR036457">
    <property type="entry name" value="PPM-type-like_dom_sf"/>
</dbReference>
<dbReference type="InterPro" id="IPR011009">
    <property type="entry name" value="Kinase-like_dom_sf"/>
</dbReference>
<dbReference type="InterPro" id="IPR000719">
    <property type="entry name" value="Prot_kinase_dom"/>
</dbReference>
<keyword evidence="3" id="KW-0808">Transferase</keyword>
<organism evidence="3">
    <name type="scientific">Pseudomonas marincola</name>
    <dbReference type="NCBI Taxonomy" id="437900"/>
    <lineage>
        <taxon>Bacteria</taxon>
        <taxon>Pseudomonadati</taxon>
        <taxon>Pseudomonadota</taxon>
        <taxon>Gammaproteobacteria</taxon>
        <taxon>Pseudomonadales</taxon>
        <taxon>Pseudomonadaceae</taxon>
        <taxon>Pseudomonas</taxon>
    </lineage>
</organism>
<evidence type="ECO:0000313" key="3">
    <source>
        <dbReference type="EMBL" id="VEV95697.1"/>
    </source>
</evidence>
<dbReference type="Gene3D" id="3.60.40.10">
    <property type="entry name" value="PPM-type phosphatase domain"/>
    <property type="match status" value="1"/>
</dbReference>
<gene>
    <name evidence="3" type="ORF">PMYSY11_0650</name>
</gene>
<protein>
    <submittedName>
        <fullName evidence="3">Protein kinase</fullName>
    </submittedName>
</protein>
<dbReference type="EMBL" id="LR215729">
    <property type="protein sequence ID" value="VEV95697.1"/>
    <property type="molecule type" value="Genomic_DNA"/>
</dbReference>
<keyword evidence="3" id="KW-0418">Kinase</keyword>
<accession>A0A653DYZ2</accession>
<reference evidence="3" key="1">
    <citation type="submission" date="2019-02" db="EMBL/GenBank/DDBJ databases">
        <authorList>
            <consortium name="Genoscope - CEA"/>
            <person name="William W."/>
        </authorList>
    </citation>
    <scope>NUCLEOTIDE SEQUENCE [LARGE SCALE GENOMIC DNA]</scope>
    <source>
        <strain evidence="3">YSy11</strain>
    </source>
</reference>
<dbReference type="AlphaFoldDB" id="A0A653DYZ2"/>
<proteinExistence type="predicted"/>
<dbReference type="Gene3D" id="1.10.510.10">
    <property type="entry name" value="Transferase(Phosphotransferase) domain 1"/>
    <property type="match status" value="1"/>
</dbReference>
<dbReference type="GO" id="GO:0005524">
    <property type="term" value="F:ATP binding"/>
    <property type="evidence" value="ECO:0007669"/>
    <property type="project" value="InterPro"/>
</dbReference>
<evidence type="ECO:0000256" key="1">
    <source>
        <dbReference type="SAM" id="Phobius"/>
    </source>
</evidence>
<dbReference type="SUPFAM" id="SSF56112">
    <property type="entry name" value="Protein kinase-like (PK-like)"/>
    <property type="match status" value="1"/>
</dbReference>
<keyword evidence="1" id="KW-1133">Transmembrane helix</keyword>
<keyword evidence="1" id="KW-0812">Transmembrane</keyword>
<dbReference type="PROSITE" id="PS50011">
    <property type="entry name" value="PROTEIN_KINASE_DOM"/>
    <property type="match status" value="1"/>
</dbReference>
<feature type="domain" description="Protein kinase" evidence="2">
    <location>
        <begin position="253"/>
        <end position="496"/>
    </location>
</feature>
<dbReference type="RefSeq" id="WP_150547555.1">
    <property type="nucleotide sequence ID" value="NZ_LR215729.2"/>
</dbReference>
<keyword evidence="1" id="KW-0472">Membrane</keyword>
<dbReference type="GO" id="GO:0004672">
    <property type="term" value="F:protein kinase activity"/>
    <property type="evidence" value="ECO:0007669"/>
    <property type="project" value="InterPro"/>
</dbReference>
<name>A0A653DYZ2_9PSED</name>
<feature type="transmembrane region" description="Helical" evidence="1">
    <location>
        <begin position="515"/>
        <end position="536"/>
    </location>
</feature>
<evidence type="ECO:0000259" key="2">
    <source>
        <dbReference type="PROSITE" id="PS50011"/>
    </source>
</evidence>